<dbReference type="STRING" id="662367.SAMN05216167_107119"/>
<keyword evidence="5 6" id="KW-0472">Membrane</keyword>
<gene>
    <name evidence="9" type="ORF">SAMN05216167_107119</name>
</gene>
<dbReference type="PANTHER" id="PTHR30572">
    <property type="entry name" value="MEMBRANE COMPONENT OF TRANSPORTER-RELATED"/>
    <property type="match status" value="1"/>
</dbReference>
<dbReference type="PANTHER" id="PTHR30572:SF18">
    <property type="entry name" value="ABC-TYPE MACROLIDE FAMILY EXPORT SYSTEM PERMEASE COMPONENT 2"/>
    <property type="match status" value="1"/>
</dbReference>
<evidence type="ECO:0000256" key="3">
    <source>
        <dbReference type="ARBA" id="ARBA00022692"/>
    </source>
</evidence>
<dbReference type="OrthoDB" id="5933722at2"/>
<dbReference type="AlphaFoldDB" id="A0A1I1VJ03"/>
<dbReference type="Pfam" id="PF12704">
    <property type="entry name" value="MacB_PCD"/>
    <property type="match status" value="2"/>
</dbReference>
<dbReference type="EMBL" id="FOLQ01000007">
    <property type="protein sequence ID" value="SFD80450.1"/>
    <property type="molecule type" value="Genomic_DNA"/>
</dbReference>
<evidence type="ECO:0000313" key="9">
    <source>
        <dbReference type="EMBL" id="SFD80450.1"/>
    </source>
</evidence>
<accession>A0A1I1VJ03</accession>
<feature type="transmembrane region" description="Helical" evidence="6">
    <location>
        <begin position="345"/>
        <end position="363"/>
    </location>
</feature>
<feature type="transmembrane region" description="Helical" evidence="6">
    <location>
        <begin position="21"/>
        <end position="43"/>
    </location>
</feature>
<dbReference type="GO" id="GO:0005886">
    <property type="term" value="C:plasma membrane"/>
    <property type="evidence" value="ECO:0007669"/>
    <property type="project" value="UniProtKB-SubCell"/>
</dbReference>
<reference evidence="9 10" key="1">
    <citation type="submission" date="2016-10" db="EMBL/GenBank/DDBJ databases">
        <authorList>
            <person name="de Groot N.N."/>
        </authorList>
    </citation>
    <scope>NUCLEOTIDE SEQUENCE [LARGE SCALE GENOMIC DNA]</scope>
    <source>
        <strain evidence="9 10">DSM 26130</strain>
    </source>
</reference>
<evidence type="ECO:0000259" key="7">
    <source>
        <dbReference type="Pfam" id="PF02687"/>
    </source>
</evidence>
<name>A0A1I1VJ03_9BACT</name>
<evidence type="ECO:0000256" key="1">
    <source>
        <dbReference type="ARBA" id="ARBA00004651"/>
    </source>
</evidence>
<feature type="transmembrane region" description="Helical" evidence="6">
    <location>
        <begin position="288"/>
        <end position="309"/>
    </location>
</feature>
<dbReference type="InterPro" id="IPR025857">
    <property type="entry name" value="MacB_PCD"/>
</dbReference>
<feature type="domain" description="MacB-like periplasmic core" evidence="8">
    <location>
        <begin position="20"/>
        <end position="245"/>
    </location>
</feature>
<feature type="transmembrane region" description="Helical" evidence="6">
    <location>
        <begin position="685"/>
        <end position="709"/>
    </location>
</feature>
<feature type="domain" description="MacB-like periplasmic core" evidence="8">
    <location>
        <begin position="439"/>
        <end position="632"/>
    </location>
</feature>
<dbReference type="InterPro" id="IPR003838">
    <property type="entry name" value="ABC3_permease_C"/>
</dbReference>
<dbReference type="InterPro" id="IPR050250">
    <property type="entry name" value="Macrolide_Exporter_MacB"/>
</dbReference>
<feature type="transmembrane region" description="Helical" evidence="6">
    <location>
        <begin position="737"/>
        <end position="756"/>
    </location>
</feature>
<dbReference type="RefSeq" id="WP_093828994.1">
    <property type="nucleotide sequence ID" value="NZ_FOLQ01000007.1"/>
</dbReference>
<evidence type="ECO:0000259" key="8">
    <source>
        <dbReference type="Pfam" id="PF12704"/>
    </source>
</evidence>
<feature type="transmembrane region" description="Helical" evidence="6">
    <location>
        <begin position="771"/>
        <end position="791"/>
    </location>
</feature>
<dbReference type="Pfam" id="PF02687">
    <property type="entry name" value="FtsX"/>
    <property type="match status" value="2"/>
</dbReference>
<feature type="domain" description="ABC3 transporter permease C-terminal" evidence="7">
    <location>
        <begin position="688"/>
        <end position="801"/>
    </location>
</feature>
<organism evidence="9 10">
    <name type="scientific">Spirosoma endophyticum</name>
    <dbReference type="NCBI Taxonomy" id="662367"/>
    <lineage>
        <taxon>Bacteria</taxon>
        <taxon>Pseudomonadati</taxon>
        <taxon>Bacteroidota</taxon>
        <taxon>Cytophagia</taxon>
        <taxon>Cytophagales</taxon>
        <taxon>Cytophagaceae</taxon>
        <taxon>Spirosoma</taxon>
    </lineage>
</organism>
<keyword evidence="10" id="KW-1185">Reference proteome</keyword>
<evidence type="ECO:0000256" key="4">
    <source>
        <dbReference type="ARBA" id="ARBA00022989"/>
    </source>
</evidence>
<proteinExistence type="predicted"/>
<sequence>MIQSYIKIALRSLRKNRVFSFINIVGLALGIAAFVLILEYVSFEKSFNQFHTNLANTYRVLLEHKDGKTDNYVPSAIAPALKQQFGNAEAVCRITSVQQGIITVPSTDKTQSIRSFRETNSITADGDFFRIFSFPLMAGSPSLHQPNTVAISQTKARTYFGSANPIGKVLTLNSQFGKGIYRVVAVFADVPANSDLQFDLVYSLSTLANEGNRNGNDWASLDNWNGSFSETVVLLNPKADLAVFEGKAAELVAKARPKEADLIQMQPLTYLHLGDGLSDTRPTNAKVGFVYMLGGIALLILLIAWLNYINLSTAGALKRAKEVGVRKVVGANREQIIGQFLGESLILNLLGFGLAILLILLLQEPFNQLVGKPLSLASIGQSPFWIAGLGAVLLGAMASGSYAAFVLSGFPVLSVMKTAFVRTGQGVWVRQSLVVFQFTISIVLIVATVVLYRQLSFMQNQNLGMNLKQLLVIKGAEVGADSARRAGRTAFRNEIAQLPFVDDYCNSGSVPGGWYNYNAAGITRLNPVPGDEKKSYAVTYADDRFLKTYGITLAAGQNFTPEMCAKGTDANRVLINAKAAKSLGFASAQAAVGQKLKYGAELEIVGVINDYHHQSLQQAIEPLIIYPGYPSTNYTVRLSTDRMQAKIGELEQLYKQLFPGNPFEYYFVDENYRKQYQTEQQYSTIFTVASALAILIACLGLFGLAAYATEQRTKEIGVRKVLGASVGSLITLLSRDFLKLVLIAIIIATPIGWWMMDHWLQDFAYRVDLSWWVFALAGLLAVGIAILTVSFQSIKAALMNPVKSLRSE</sequence>
<evidence type="ECO:0000256" key="2">
    <source>
        <dbReference type="ARBA" id="ARBA00022475"/>
    </source>
</evidence>
<feature type="transmembrane region" description="Helical" evidence="6">
    <location>
        <begin position="383"/>
        <end position="413"/>
    </location>
</feature>
<keyword evidence="4 6" id="KW-1133">Transmembrane helix</keyword>
<evidence type="ECO:0000313" key="10">
    <source>
        <dbReference type="Proteomes" id="UP000198598"/>
    </source>
</evidence>
<evidence type="ECO:0000256" key="5">
    <source>
        <dbReference type="ARBA" id="ARBA00023136"/>
    </source>
</evidence>
<dbReference type="GO" id="GO:0022857">
    <property type="term" value="F:transmembrane transporter activity"/>
    <property type="evidence" value="ECO:0007669"/>
    <property type="project" value="TreeGrafter"/>
</dbReference>
<keyword evidence="3 6" id="KW-0812">Transmembrane</keyword>
<protein>
    <submittedName>
        <fullName evidence="9">Putative ABC transport system permease protein</fullName>
    </submittedName>
</protein>
<feature type="domain" description="ABC3 transporter permease C-terminal" evidence="7">
    <location>
        <begin position="296"/>
        <end position="403"/>
    </location>
</feature>
<feature type="transmembrane region" description="Helical" evidence="6">
    <location>
        <begin position="433"/>
        <end position="452"/>
    </location>
</feature>
<comment type="subcellular location">
    <subcellularLocation>
        <location evidence="1">Cell membrane</location>
        <topology evidence="1">Multi-pass membrane protein</topology>
    </subcellularLocation>
</comment>
<dbReference type="Proteomes" id="UP000198598">
    <property type="component" value="Unassembled WGS sequence"/>
</dbReference>
<keyword evidence="2" id="KW-1003">Cell membrane</keyword>
<evidence type="ECO:0000256" key="6">
    <source>
        <dbReference type="SAM" id="Phobius"/>
    </source>
</evidence>